<dbReference type="STRING" id="27349.A0A0L6VBZ8"/>
<proteinExistence type="predicted"/>
<dbReference type="VEuPathDB" id="FungiDB:VP01_196g3"/>
<dbReference type="PANTHER" id="PTHR45865:SF1">
    <property type="entry name" value="E3 UBIQUITIN-PROTEIN LIGASE SHPRH"/>
    <property type="match status" value="1"/>
</dbReference>
<dbReference type="GO" id="GO:0005524">
    <property type="term" value="F:ATP binding"/>
    <property type="evidence" value="ECO:0007669"/>
    <property type="project" value="InterPro"/>
</dbReference>
<dbReference type="AlphaFoldDB" id="A0A0L6VBZ8"/>
<dbReference type="InterPro" id="IPR052583">
    <property type="entry name" value="ATP-helicase/E3_Ub-Ligase"/>
</dbReference>
<comment type="caution">
    <text evidence="4">The sequence shown here is derived from an EMBL/GenBank/DDBJ whole genome shotgun (WGS) entry which is preliminary data.</text>
</comment>
<reference evidence="4 5" key="1">
    <citation type="submission" date="2015-08" db="EMBL/GenBank/DDBJ databases">
        <title>Next Generation Sequencing and Analysis of the Genome of Puccinia sorghi L Schw, the Causal Agent of Maize Common Rust.</title>
        <authorList>
            <person name="Rochi L."/>
            <person name="Burguener G."/>
            <person name="Darino M."/>
            <person name="Turjanski A."/>
            <person name="Kreff E."/>
            <person name="Dieguez M.J."/>
            <person name="Sacco F."/>
        </authorList>
    </citation>
    <scope>NUCLEOTIDE SEQUENCE [LARGE SCALE GENOMIC DNA]</scope>
    <source>
        <strain evidence="4 5">RO10H11247</strain>
    </source>
</reference>
<evidence type="ECO:0000313" key="4">
    <source>
        <dbReference type="EMBL" id="KNZ58234.1"/>
    </source>
</evidence>
<dbReference type="InterPro" id="IPR038718">
    <property type="entry name" value="SNF2-like_sf"/>
</dbReference>
<keyword evidence="2" id="KW-0067">ATP-binding</keyword>
<feature type="domain" description="SNF2 N-terminal" evidence="3">
    <location>
        <begin position="24"/>
        <end position="111"/>
    </location>
</feature>
<dbReference type="PANTHER" id="PTHR45865">
    <property type="entry name" value="E3 UBIQUITIN-PROTEIN LIGASE SHPRH FAMILY MEMBER"/>
    <property type="match status" value="1"/>
</dbReference>
<dbReference type="InterPro" id="IPR027417">
    <property type="entry name" value="P-loop_NTPase"/>
</dbReference>
<accession>A0A0L6VBZ8</accession>
<dbReference type="Gene3D" id="3.40.50.10810">
    <property type="entry name" value="Tandem AAA-ATPase domain"/>
    <property type="match status" value="1"/>
</dbReference>
<evidence type="ECO:0000313" key="5">
    <source>
        <dbReference type="Proteomes" id="UP000037035"/>
    </source>
</evidence>
<dbReference type="OrthoDB" id="2518654at2759"/>
<keyword evidence="5" id="KW-1185">Reference proteome</keyword>
<keyword evidence="1" id="KW-0547">Nucleotide-binding</keyword>
<dbReference type="SUPFAM" id="SSF52540">
    <property type="entry name" value="P-loop containing nucleoside triphosphate hydrolases"/>
    <property type="match status" value="1"/>
</dbReference>
<organism evidence="4 5">
    <name type="scientific">Puccinia sorghi</name>
    <dbReference type="NCBI Taxonomy" id="27349"/>
    <lineage>
        <taxon>Eukaryota</taxon>
        <taxon>Fungi</taxon>
        <taxon>Dikarya</taxon>
        <taxon>Basidiomycota</taxon>
        <taxon>Pucciniomycotina</taxon>
        <taxon>Pucciniomycetes</taxon>
        <taxon>Pucciniales</taxon>
        <taxon>Pucciniaceae</taxon>
        <taxon>Puccinia</taxon>
    </lineage>
</organism>
<sequence>MRPQMMYYMKQGGFEVLTVALIIRDRKLCLTGKPLQNHLSDLCTLLQFIGVDPWAQEEVWQAYIKPLLHQKSPKAIDLLQWLIATISLRRLKIDVLALPPKVEDNVGPQLSEPWQVNQESNGWHSADFFLQLKFTFTIKVFWKIVQSIPHHPILTGCKNPTNWELHHQFSSKFFIC</sequence>
<dbReference type="EMBL" id="LAVV01006803">
    <property type="protein sequence ID" value="KNZ58234.1"/>
    <property type="molecule type" value="Genomic_DNA"/>
</dbReference>
<evidence type="ECO:0000256" key="1">
    <source>
        <dbReference type="ARBA" id="ARBA00022741"/>
    </source>
</evidence>
<gene>
    <name evidence="4" type="ORF">VP01_196g3</name>
</gene>
<protein>
    <recommendedName>
        <fullName evidence="3">SNF2 N-terminal domain-containing protein</fullName>
    </recommendedName>
</protein>
<dbReference type="Pfam" id="PF00176">
    <property type="entry name" value="SNF2-rel_dom"/>
    <property type="match status" value="1"/>
</dbReference>
<name>A0A0L6VBZ8_9BASI</name>
<dbReference type="InterPro" id="IPR000330">
    <property type="entry name" value="SNF2_N"/>
</dbReference>
<evidence type="ECO:0000259" key="3">
    <source>
        <dbReference type="Pfam" id="PF00176"/>
    </source>
</evidence>
<evidence type="ECO:0000256" key="2">
    <source>
        <dbReference type="ARBA" id="ARBA00022840"/>
    </source>
</evidence>
<dbReference type="Proteomes" id="UP000037035">
    <property type="component" value="Unassembled WGS sequence"/>
</dbReference>